<reference evidence="12" key="1">
    <citation type="journal article" date="2020" name="Microb. Genom.">
        <title>Genetic diversity of clinical and environmental Mucorales isolates obtained from an investigation of mucormycosis cases among solid organ transplant recipients.</title>
        <authorList>
            <person name="Nguyen M.H."/>
            <person name="Kaul D."/>
            <person name="Muto C."/>
            <person name="Cheng S.J."/>
            <person name="Richter R.A."/>
            <person name="Bruno V.M."/>
            <person name="Liu G."/>
            <person name="Beyhan S."/>
            <person name="Sundermann A.J."/>
            <person name="Mounaud S."/>
            <person name="Pasculle A.W."/>
            <person name="Nierman W.C."/>
            <person name="Driscoll E."/>
            <person name="Cumbie R."/>
            <person name="Clancy C.J."/>
            <person name="Dupont C.L."/>
        </authorList>
    </citation>
    <scope>NUCLEOTIDE SEQUENCE</scope>
    <source>
        <strain evidence="12">GL16</strain>
    </source>
</reference>
<keyword evidence="7" id="KW-0862">Zinc</keyword>
<proteinExistence type="inferred from homology"/>
<evidence type="ECO:0000256" key="9">
    <source>
        <dbReference type="SAM" id="MobiDB-lite"/>
    </source>
</evidence>
<keyword evidence="6" id="KW-0833">Ubl conjugation pathway</keyword>
<feature type="compositionally biased region" description="Polar residues" evidence="9">
    <location>
        <begin position="424"/>
        <end position="438"/>
    </location>
</feature>
<dbReference type="GO" id="GO:0016925">
    <property type="term" value="P:protein sumoylation"/>
    <property type="evidence" value="ECO:0007669"/>
    <property type="project" value="TreeGrafter"/>
</dbReference>
<evidence type="ECO:0000256" key="7">
    <source>
        <dbReference type="ARBA" id="ARBA00022833"/>
    </source>
</evidence>
<dbReference type="Pfam" id="PF14324">
    <property type="entry name" value="PINIT"/>
    <property type="match status" value="1"/>
</dbReference>
<dbReference type="InterPro" id="IPR023321">
    <property type="entry name" value="PINIT"/>
</dbReference>
<dbReference type="Gene3D" id="2.60.120.780">
    <property type="entry name" value="PINIT domain"/>
    <property type="match status" value="1"/>
</dbReference>
<dbReference type="InterPro" id="IPR038654">
    <property type="entry name" value="PINIT_sf"/>
</dbReference>
<sequence length="460" mass="52274">MNTQEQARYTQFFFIILTDCLRSINESLRGQAKLILSGRKEEVIDRLANFTVSLIASNKRSSVAAIVAIVNNKASRRFSRSATVKVPIQEPVTATSQNYDEAQFKCNSFFEPVSRITNIQLAPASYERMSKFFHFTLSNEHYKLLATPNGSDDQPVYQIRFFCSKLNNASSVKDMLIEFPSACEIRMNGNVIGGASLRGIKNRPGTVNPPDLTVMTKKQSFNNVELVYYNTDSPYIAGIYIVRRIPIPALINTMKERRIPKEMTLKKLQEKQEEDDIVLESETLSMKCPLAFVRIVTPIRSIHCNHLQCFDANTFLVMNEQTPTWSCPVCYKKIDSCDDLVLDGYFLEILNDTPSHIDSVKVETDGQITLINESSSPGDESDAEEEESKNKEETVVELLDDDDNNNSIPNNKNLLKRSREDDNSILTNDDIQPQQNYLKKQRQDVIDLTLSSDDEDESER</sequence>
<comment type="similarity">
    <text evidence="2">Belongs to the PIAS family.</text>
</comment>
<evidence type="ECO:0000313" key="13">
    <source>
        <dbReference type="Proteomes" id="UP000717996"/>
    </source>
</evidence>
<comment type="caution">
    <text evidence="12">The sequence shown here is derived from an EMBL/GenBank/DDBJ whole genome shotgun (WGS) entry which is preliminary data.</text>
</comment>
<dbReference type="GO" id="GO:0061665">
    <property type="term" value="F:SUMO ligase activity"/>
    <property type="evidence" value="ECO:0007669"/>
    <property type="project" value="TreeGrafter"/>
</dbReference>
<feature type="region of interest" description="Disordered" evidence="9">
    <location>
        <begin position="371"/>
        <end position="460"/>
    </location>
</feature>
<dbReference type="InterPro" id="IPR004181">
    <property type="entry name" value="Znf_MIZ"/>
</dbReference>
<protein>
    <submittedName>
        <fullName evidence="12">Uncharacterized protein</fullName>
    </submittedName>
</protein>
<dbReference type="AlphaFoldDB" id="A0A9P6YLV5"/>
<evidence type="ECO:0000313" key="12">
    <source>
        <dbReference type="EMBL" id="KAG1551130.1"/>
    </source>
</evidence>
<dbReference type="PANTHER" id="PTHR10782">
    <property type="entry name" value="ZINC FINGER MIZ DOMAIN-CONTAINING PROTEIN"/>
    <property type="match status" value="1"/>
</dbReference>
<dbReference type="Gene3D" id="3.30.40.10">
    <property type="entry name" value="Zinc/RING finger domain, C3HC4 (zinc finger)"/>
    <property type="match status" value="1"/>
</dbReference>
<dbReference type="InterPro" id="IPR013083">
    <property type="entry name" value="Znf_RING/FYVE/PHD"/>
</dbReference>
<dbReference type="PANTHER" id="PTHR10782:SF4">
    <property type="entry name" value="TONALLI, ISOFORM E"/>
    <property type="match status" value="1"/>
</dbReference>
<dbReference type="PROSITE" id="PS51044">
    <property type="entry name" value="ZF_SP_RING"/>
    <property type="match status" value="1"/>
</dbReference>
<evidence type="ECO:0000256" key="2">
    <source>
        <dbReference type="ARBA" id="ARBA00005383"/>
    </source>
</evidence>
<accession>A0A9P6YLV5</accession>
<comment type="pathway">
    <text evidence="1">Protein modification; protein sumoylation.</text>
</comment>
<keyword evidence="5 8" id="KW-0863">Zinc-finger</keyword>
<feature type="domain" description="SP-RING-type" evidence="10">
    <location>
        <begin position="273"/>
        <end position="355"/>
    </location>
</feature>
<gene>
    <name evidence="12" type="ORF">G6F51_002030</name>
</gene>
<dbReference type="Pfam" id="PF02891">
    <property type="entry name" value="zf-MIZ"/>
    <property type="match status" value="1"/>
</dbReference>
<dbReference type="PROSITE" id="PS51466">
    <property type="entry name" value="PINIT"/>
    <property type="match status" value="1"/>
</dbReference>
<feature type="domain" description="PINIT" evidence="11">
    <location>
        <begin position="80"/>
        <end position="245"/>
    </location>
</feature>
<organism evidence="12 13">
    <name type="scientific">Rhizopus oryzae</name>
    <name type="common">Mucormycosis agent</name>
    <name type="synonym">Rhizopus arrhizus var. delemar</name>
    <dbReference type="NCBI Taxonomy" id="64495"/>
    <lineage>
        <taxon>Eukaryota</taxon>
        <taxon>Fungi</taxon>
        <taxon>Fungi incertae sedis</taxon>
        <taxon>Mucoromycota</taxon>
        <taxon>Mucoromycotina</taxon>
        <taxon>Mucoromycetes</taxon>
        <taxon>Mucorales</taxon>
        <taxon>Mucorineae</taxon>
        <taxon>Rhizopodaceae</taxon>
        <taxon>Rhizopus</taxon>
    </lineage>
</organism>
<dbReference type="EMBL" id="JAANIT010000166">
    <property type="protein sequence ID" value="KAG1551130.1"/>
    <property type="molecule type" value="Genomic_DNA"/>
</dbReference>
<dbReference type="Proteomes" id="UP000717996">
    <property type="component" value="Unassembled WGS sequence"/>
</dbReference>
<evidence type="ECO:0000259" key="10">
    <source>
        <dbReference type="PROSITE" id="PS51044"/>
    </source>
</evidence>
<evidence type="ECO:0000256" key="3">
    <source>
        <dbReference type="ARBA" id="ARBA00022679"/>
    </source>
</evidence>
<name>A0A9P6YLV5_RHIOR</name>
<dbReference type="GO" id="GO:0000785">
    <property type="term" value="C:chromatin"/>
    <property type="evidence" value="ECO:0007669"/>
    <property type="project" value="TreeGrafter"/>
</dbReference>
<evidence type="ECO:0000256" key="8">
    <source>
        <dbReference type="PROSITE-ProRule" id="PRU00452"/>
    </source>
</evidence>
<evidence type="ECO:0000256" key="4">
    <source>
        <dbReference type="ARBA" id="ARBA00022723"/>
    </source>
</evidence>
<keyword evidence="3" id="KW-0808">Transferase</keyword>
<dbReference type="GO" id="GO:0008270">
    <property type="term" value="F:zinc ion binding"/>
    <property type="evidence" value="ECO:0007669"/>
    <property type="project" value="UniProtKB-KW"/>
</dbReference>
<keyword evidence="4" id="KW-0479">Metal-binding</keyword>
<evidence type="ECO:0000256" key="6">
    <source>
        <dbReference type="ARBA" id="ARBA00022786"/>
    </source>
</evidence>
<evidence type="ECO:0000256" key="1">
    <source>
        <dbReference type="ARBA" id="ARBA00004718"/>
    </source>
</evidence>
<evidence type="ECO:0000259" key="11">
    <source>
        <dbReference type="PROSITE" id="PS51466"/>
    </source>
</evidence>
<evidence type="ECO:0000256" key="5">
    <source>
        <dbReference type="ARBA" id="ARBA00022771"/>
    </source>
</evidence>